<dbReference type="EMBL" id="LRQE01000041">
    <property type="protein sequence ID" value="KXA28719.1"/>
    <property type="molecule type" value="Genomic_DNA"/>
</dbReference>
<evidence type="ECO:0000256" key="1">
    <source>
        <dbReference type="SAM" id="Phobius"/>
    </source>
</evidence>
<feature type="transmembrane region" description="Helical" evidence="1">
    <location>
        <begin position="93"/>
        <end position="109"/>
    </location>
</feature>
<evidence type="ECO:0000313" key="3">
    <source>
        <dbReference type="Proteomes" id="UP000070174"/>
    </source>
</evidence>
<feature type="transmembrane region" description="Helical" evidence="1">
    <location>
        <begin position="23"/>
        <end position="42"/>
    </location>
</feature>
<evidence type="ECO:0000313" key="2">
    <source>
        <dbReference type="EMBL" id="KXA28719.1"/>
    </source>
</evidence>
<protein>
    <submittedName>
        <fullName evidence="2">Uncharacterized protein</fullName>
    </submittedName>
</protein>
<comment type="caution">
    <text evidence="2">The sequence shown here is derived from an EMBL/GenBank/DDBJ whole genome shotgun (WGS) entry which is preliminary data.</text>
</comment>
<gene>
    <name evidence="2" type="ORF">HMPREF3229_01715</name>
</gene>
<keyword evidence="1" id="KW-0472">Membrane</keyword>
<organism evidence="2">
    <name type="scientific">Peptoniphilus harei</name>
    <dbReference type="NCBI Taxonomy" id="54005"/>
    <lineage>
        <taxon>Bacteria</taxon>
        <taxon>Bacillati</taxon>
        <taxon>Bacillota</taxon>
        <taxon>Tissierellia</taxon>
        <taxon>Tissierellales</taxon>
        <taxon>Peptoniphilaceae</taxon>
        <taxon>Peptoniphilus</taxon>
    </lineage>
</organism>
<sequence>MPSAKTPLKELITKIKDKPNEEYLFKFLFILPPNILTIILIISDKLLYFNKLSFEFIYQNTIIYQLISPSEKLKILLAFFLNKRLKYGNLIPFKFVILFQDFIVIYIKLDYI</sequence>
<reference evidence="2 3" key="1">
    <citation type="submission" date="2016-01" db="EMBL/GenBank/DDBJ databases">
        <authorList>
            <person name="Oliw E.H."/>
        </authorList>
    </citation>
    <scope>NUCLEOTIDE SEQUENCE [LARGE SCALE GENOMIC DNA]</scope>
    <source>
        <strain evidence="2 3">CMW7756A</strain>
    </source>
</reference>
<name>A0A133PJL3_9FIRM</name>
<dbReference type="Proteomes" id="UP000070174">
    <property type="component" value="Unassembled WGS sequence"/>
</dbReference>
<keyword evidence="1" id="KW-1133">Transmembrane helix</keyword>
<dbReference type="AlphaFoldDB" id="A0A133PJL3"/>
<keyword evidence="1" id="KW-0812">Transmembrane</keyword>
<proteinExistence type="predicted"/>
<accession>A0A133PJL3</accession>